<dbReference type="Proteomes" id="UP000030645">
    <property type="component" value="Unassembled WGS sequence"/>
</dbReference>
<dbReference type="OrthoDB" id="2215036at2759"/>
<dbReference type="GO" id="GO:0042565">
    <property type="term" value="C:RNA nuclear export complex"/>
    <property type="evidence" value="ECO:0007669"/>
    <property type="project" value="TreeGrafter"/>
</dbReference>
<evidence type="ECO:0000259" key="2">
    <source>
        <dbReference type="Pfam" id="PF19273"/>
    </source>
</evidence>
<dbReference type="eggNOG" id="KOG2020">
    <property type="taxonomic scope" value="Eukaryota"/>
</dbReference>
<dbReference type="InterPro" id="IPR016024">
    <property type="entry name" value="ARM-type_fold"/>
</dbReference>
<dbReference type="PANTHER" id="PTHR11223:SF3">
    <property type="entry name" value="EXPORTIN-5"/>
    <property type="match status" value="1"/>
</dbReference>
<gene>
    <name evidence="3" type="ORF">L484_010236</name>
</gene>
<reference evidence="4" key="1">
    <citation type="submission" date="2013-01" db="EMBL/GenBank/DDBJ databases">
        <title>Draft Genome Sequence of a Mulberry Tree, Morus notabilis C.K. Schneid.</title>
        <authorList>
            <person name="He N."/>
            <person name="Zhao S."/>
        </authorList>
    </citation>
    <scope>NUCLEOTIDE SEQUENCE</scope>
</reference>
<evidence type="ECO:0000313" key="3">
    <source>
        <dbReference type="EMBL" id="EXB67668.1"/>
    </source>
</evidence>
<dbReference type="Gene3D" id="1.25.10.10">
    <property type="entry name" value="Leucine-rich Repeat Variant"/>
    <property type="match status" value="1"/>
</dbReference>
<feature type="domain" description="Exportin-1/Importin-beta-like" evidence="1">
    <location>
        <begin position="108"/>
        <end position="265"/>
    </location>
</feature>
<dbReference type="AlphaFoldDB" id="W9RCH4"/>
<dbReference type="InterPro" id="IPR045478">
    <property type="entry name" value="Exportin-5_C"/>
</dbReference>
<accession>W9RCH4</accession>
<evidence type="ECO:0000313" key="4">
    <source>
        <dbReference type="Proteomes" id="UP000030645"/>
    </source>
</evidence>
<evidence type="ECO:0000259" key="1">
    <source>
        <dbReference type="Pfam" id="PF08389"/>
    </source>
</evidence>
<dbReference type="SUPFAM" id="SSF48371">
    <property type="entry name" value="ARM repeat"/>
    <property type="match status" value="1"/>
</dbReference>
<keyword evidence="4" id="KW-1185">Reference proteome</keyword>
<dbReference type="GO" id="GO:0005737">
    <property type="term" value="C:cytoplasm"/>
    <property type="evidence" value="ECO:0007669"/>
    <property type="project" value="TreeGrafter"/>
</dbReference>
<organism evidence="3 4">
    <name type="scientific">Morus notabilis</name>
    <dbReference type="NCBI Taxonomy" id="981085"/>
    <lineage>
        <taxon>Eukaryota</taxon>
        <taxon>Viridiplantae</taxon>
        <taxon>Streptophyta</taxon>
        <taxon>Embryophyta</taxon>
        <taxon>Tracheophyta</taxon>
        <taxon>Spermatophyta</taxon>
        <taxon>Magnoliopsida</taxon>
        <taxon>eudicotyledons</taxon>
        <taxon>Gunneridae</taxon>
        <taxon>Pentapetalae</taxon>
        <taxon>rosids</taxon>
        <taxon>fabids</taxon>
        <taxon>Rosales</taxon>
        <taxon>Moraceae</taxon>
        <taxon>Moreae</taxon>
        <taxon>Morus</taxon>
    </lineage>
</organism>
<dbReference type="GO" id="GO:0005634">
    <property type="term" value="C:nucleus"/>
    <property type="evidence" value="ECO:0007669"/>
    <property type="project" value="TreeGrafter"/>
</dbReference>
<dbReference type="STRING" id="981085.W9RCH4"/>
<dbReference type="Pfam" id="PF08389">
    <property type="entry name" value="Xpo1"/>
    <property type="match status" value="1"/>
</dbReference>
<dbReference type="EMBL" id="KE344566">
    <property type="protein sequence ID" value="EXB67668.1"/>
    <property type="molecule type" value="Genomic_DNA"/>
</dbReference>
<dbReference type="PANTHER" id="PTHR11223">
    <property type="entry name" value="EXPORTIN 1/5"/>
    <property type="match status" value="1"/>
</dbReference>
<dbReference type="GO" id="GO:0006611">
    <property type="term" value="P:protein export from nucleus"/>
    <property type="evidence" value="ECO:0007669"/>
    <property type="project" value="InterPro"/>
</dbReference>
<dbReference type="InterPro" id="IPR013598">
    <property type="entry name" value="Exportin-1/Importin-b-like"/>
</dbReference>
<dbReference type="GO" id="GO:0003723">
    <property type="term" value="F:RNA binding"/>
    <property type="evidence" value="ECO:0007669"/>
    <property type="project" value="TreeGrafter"/>
</dbReference>
<protein>
    <submittedName>
        <fullName evidence="3">Uncharacterized protein</fullName>
    </submittedName>
</protein>
<dbReference type="InterPro" id="IPR011989">
    <property type="entry name" value="ARM-like"/>
</dbReference>
<dbReference type="InterPro" id="IPR045065">
    <property type="entry name" value="XPO1/5"/>
</dbReference>
<sequence length="1207" mass="133509">MEESANDATNNAARAIAVALDWTSTPDARKAAVSYLESIKGGDVRFLANTSFLLVKKDWSSEIRLHAFKMLQHLVRLRWEELSSEEHRNFANVALELMSDMANPCEEWALKSQTAALVAEIVRREVLLWQELFPSLVPISSQGPIQAELVSMMLRWLPEDITVHNEDLEGDRRRLLLRGLTLSLPEILPLLYTLLERHFGAALNEAGKQQLDIAKQHAATVTATLNAINAYAEWAPLPDLAKYGIIHGCGFLLSSPDFRLHACEFFKLVSPRKRPSDDSASEFNSAMTSIFHMLMNVAKEFLYRSASNAGAVEESEIEFVEYICESMVSLGSSNLQCISGDITVLPLYLEQMLGLFQHFKLALHYQSLLFWLALMRDLMSKSKTVVHSSGEGLAVKVSFGPTQVDNEKLKILSLVNDGICSAILDTSFQRVLKKEKVPRGMALSLGSLELWSDDVEGKGDFGQYRSKLLELIKFFASYKPLIAGAKVCERIDAIVKSLLLSSNSQELAVMESMQLALENVVSTIFDGSNEVVGGSSEVQLALGKTFEGLLQQLLSLKWTEPAFVEVLGHYLEALGPFLKYFPDAVGSVINKLFELLTSLPFIVKDPSTNSARHARLQICTSFIRIAKAADKSVLPHMKGIADTMAYLQREGCLLRGEHNLLGEAFLVMASSAGVQQQQEVLAWLLEPLSQQWMQQEWQNNYLSEPLGLVQLCFETPTMWSIFHTVTFFEKALKRSGTRKPQANLQNSSRATSTHLHPMASHLSWMLPPLLKLLRAIHSLWSPSISQNLPVEVKAAMMMSDVERYSLLGEGNPKLSKAALTFTDGSQISMSKEGITEPNETNIRNWLKGIRDSGYNVLGLSTTIGDSFFKCLDIHSIALALVENIQSMEFRHLRQLIHSVFIPLVKNCPQEVWDIWLEKLLHPLFLHSQQALSCSWSGLLHEGRAKVPDAHGIFAGSDLKVEVIEEKLLRDLTREVCALLAVIASPQLNTGLPSLEHSGHVTRVDLSALKDLDAFASGSMVGFLLKHKGLALPALQICLEAFAWTDGEAVTKVSSFCAALVVLAVVTNNVELREFVAKDLFSAIIHGLALESNAVISADLVGLSREIFIHLCERDPAPRQVLLSLPSITHNDLRAFEEALTKTSSSKEQKQHMKSLLLLATGNKLRALAAQKSVNVITNVTARPRGTVNAPAETRADDGETVGLAAIL</sequence>
<dbReference type="GO" id="GO:0006405">
    <property type="term" value="P:RNA export from nucleus"/>
    <property type="evidence" value="ECO:0007669"/>
    <property type="project" value="TreeGrafter"/>
</dbReference>
<name>W9RCH4_9ROSA</name>
<feature type="domain" description="Exportin-5 C-terminal" evidence="2">
    <location>
        <begin position="314"/>
        <end position="1171"/>
    </location>
</feature>
<dbReference type="GO" id="GO:0005049">
    <property type="term" value="F:nuclear export signal receptor activity"/>
    <property type="evidence" value="ECO:0007669"/>
    <property type="project" value="InterPro"/>
</dbReference>
<dbReference type="KEGG" id="mnt:21393536"/>
<dbReference type="Pfam" id="PF19273">
    <property type="entry name" value="Exportin-5"/>
    <property type="match status" value="1"/>
</dbReference>
<proteinExistence type="predicted"/>